<feature type="region of interest" description="Disordered" evidence="1">
    <location>
        <begin position="60"/>
        <end position="86"/>
    </location>
</feature>
<gene>
    <name evidence="2" type="primary">Mbnl1</name>
    <name evidence="2" type="ORF">EYF80_017940</name>
</gene>
<feature type="compositionally biased region" description="Polar residues" evidence="1">
    <location>
        <begin position="68"/>
        <end position="83"/>
    </location>
</feature>
<comment type="caution">
    <text evidence="2">The sequence shown here is derived from an EMBL/GenBank/DDBJ whole genome shotgun (WGS) entry which is preliminary data.</text>
</comment>
<protein>
    <submittedName>
        <fullName evidence="2">Muscleblind-like protein 1</fullName>
    </submittedName>
</protein>
<evidence type="ECO:0000313" key="2">
    <source>
        <dbReference type="EMBL" id="TNN71769.1"/>
    </source>
</evidence>
<reference evidence="2 3" key="1">
    <citation type="submission" date="2019-03" db="EMBL/GenBank/DDBJ databases">
        <title>First draft genome of Liparis tanakae, snailfish: a comprehensive survey of snailfish specific genes.</title>
        <authorList>
            <person name="Kim W."/>
            <person name="Song I."/>
            <person name="Jeong J.-H."/>
            <person name="Kim D."/>
            <person name="Kim S."/>
            <person name="Ryu S."/>
            <person name="Song J.Y."/>
            <person name="Lee S.K."/>
        </authorList>
    </citation>
    <scope>NUCLEOTIDE SEQUENCE [LARGE SCALE GENOMIC DNA]</scope>
    <source>
        <tissue evidence="2">Muscle</tissue>
    </source>
</reference>
<dbReference type="OrthoDB" id="6285980at2759"/>
<dbReference type="AlphaFoldDB" id="A0A4Z2I0Y8"/>
<keyword evidence="3" id="KW-1185">Reference proteome</keyword>
<proteinExistence type="predicted"/>
<dbReference type="EMBL" id="SRLO01000145">
    <property type="protein sequence ID" value="TNN71769.1"/>
    <property type="molecule type" value="Genomic_DNA"/>
</dbReference>
<organism evidence="2 3">
    <name type="scientific">Liparis tanakae</name>
    <name type="common">Tanaka's snailfish</name>
    <dbReference type="NCBI Taxonomy" id="230148"/>
    <lineage>
        <taxon>Eukaryota</taxon>
        <taxon>Metazoa</taxon>
        <taxon>Chordata</taxon>
        <taxon>Craniata</taxon>
        <taxon>Vertebrata</taxon>
        <taxon>Euteleostomi</taxon>
        <taxon>Actinopterygii</taxon>
        <taxon>Neopterygii</taxon>
        <taxon>Teleostei</taxon>
        <taxon>Neoteleostei</taxon>
        <taxon>Acanthomorphata</taxon>
        <taxon>Eupercaria</taxon>
        <taxon>Perciformes</taxon>
        <taxon>Cottioidei</taxon>
        <taxon>Cottales</taxon>
        <taxon>Liparidae</taxon>
        <taxon>Liparis</taxon>
    </lineage>
</organism>
<accession>A0A4Z2I0Y8</accession>
<evidence type="ECO:0000256" key="1">
    <source>
        <dbReference type="SAM" id="MobiDB-lite"/>
    </source>
</evidence>
<feature type="region of interest" description="Disordered" evidence="1">
    <location>
        <begin position="221"/>
        <end position="249"/>
    </location>
</feature>
<dbReference type="Proteomes" id="UP000314294">
    <property type="component" value="Unassembled WGS sequence"/>
</dbReference>
<name>A0A4Z2I0Y8_9TELE</name>
<feature type="compositionally biased region" description="Low complexity" evidence="1">
    <location>
        <begin position="174"/>
        <end position="184"/>
    </location>
</feature>
<evidence type="ECO:0000313" key="3">
    <source>
        <dbReference type="Proteomes" id="UP000314294"/>
    </source>
</evidence>
<sequence length="278" mass="29643">MKGQHADQCCGPGVDPVWTRCGPVWTRCGPVWTRCGPGVDPVVELNSVCMSVFLVHESGAGGRRGGVSKTTRMSSNGGRSTASRWPHPDVTLRRFRGLAPSIMAPMPKRAAMEKANGASAMFNASMLQYQQALASMQFQQQAFLPSEEAEPLPAALEMSSGAERPYDDEKPSLGSDPRGGQRSRSPGRTRARSFCRSADVVRLVSGDGPFKKAELRLGSSRRMWAGSGEQSSERSGRAPRSNTQSARGVLVTVPARAPQRSLSSDLLGAAATALARGI</sequence>
<feature type="region of interest" description="Disordered" evidence="1">
    <location>
        <begin position="147"/>
        <end position="192"/>
    </location>
</feature>
<feature type="compositionally biased region" description="Low complexity" evidence="1">
    <location>
        <begin position="147"/>
        <end position="157"/>
    </location>
</feature>